<protein>
    <submittedName>
        <fullName evidence="1">Uncharacterized protein</fullName>
    </submittedName>
</protein>
<reference evidence="1 2" key="1">
    <citation type="submission" date="2018-11" db="EMBL/GenBank/DDBJ databases">
        <title>Novel bacteria species description.</title>
        <authorList>
            <person name="Han J.-H."/>
        </authorList>
    </citation>
    <scope>NUCLEOTIDE SEQUENCE [LARGE SCALE GENOMIC DNA]</scope>
    <source>
        <strain evidence="1 2">KCTC23259</strain>
    </source>
</reference>
<evidence type="ECO:0000313" key="2">
    <source>
        <dbReference type="Proteomes" id="UP001204144"/>
    </source>
</evidence>
<gene>
    <name evidence="1" type="ORF">EGI31_08450</name>
</gene>
<comment type="caution">
    <text evidence="1">The sequence shown here is derived from an EMBL/GenBank/DDBJ whole genome shotgun (WGS) entry which is preliminary data.</text>
</comment>
<keyword evidence="2" id="KW-1185">Reference proteome</keyword>
<dbReference type="RefSeq" id="WP_255036765.1">
    <property type="nucleotide sequence ID" value="NZ_RJUF01000018.1"/>
</dbReference>
<accession>A0AAE3KSU4</accession>
<organism evidence="1 2">
    <name type="scientific">Lacihabitans soyangensis</name>
    <dbReference type="NCBI Taxonomy" id="869394"/>
    <lineage>
        <taxon>Bacteria</taxon>
        <taxon>Pseudomonadati</taxon>
        <taxon>Bacteroidota</taxon>
        <taxon>Cytophagia</taxon>
        <taxon>Cytophagales</taxon>
        <taxon>Leadbetterellaceae</taxon>
        <taxon>Lacihabitans</taxon>
    </lineage>
</organism>
<dbReference type="Proteomes" id="UP001204144">
    <property type="component" value="Unassembled WGS sequence"/>
</dbReference>
<dbReference type="EMBL" id="RJUF01000018">
    <property type="protein sequence ID" value="MCP9762984.1"/>
    <property type="molecule type" value="Genomic_DNA"/>
</dbReference>
<sequence length="141" mass="16637">MIYFFIIIGVLVVYKFIADSNKQTEQLKGEPLPQKFNAFIETLNKYAFSGSGLTTKLSETSYNLYKEGENQIINLEYAFGTLKVIWRYKYFQQELVHKKEFENSQNIRQDWQIRMADSLISEMKKAIELHKIQVNHNLNSN</sequence>
<evidence type="ECO:0000313" key="1">
    <source>
        <dbReference type="EMBL" id="MCP9762984.1"/>
    </source>
</evidence>
<proteinExistence type="predicted"/>
<name>A0AAE3KSU4_9BACT</name>
<dbReference type="AlphaFoldDB" id="A0AAE3KSU4"/>